<evidence type="ECO:0000259" key="5">
    <source>
        <dbReference type="PROSITE" id="PS50011"/>
    </source>
</evidence>
<evidence type="ECO:0000256" key="1">
    <source>
        <dbReference type="ARBA" id="ARBA00008874"/>
    </source>
</evidence>
<dbReference type="OrthoDB" id="8693905at2759"/>
<evidence type="ECO:0000313" key="6">
    <source>
        <dbReference type="EMBL" id="NWX14845.1"/>
    </source>
</evidence>
<feature type="non-terminal residue" evidence="6">
    <location>
        <position position="77"/>
    </location>
</feature>
<evidence type="ECO:0000256" key="4">
    <source>
        <dbReference type="ARBA" id="ARBA00022840"/>
    </source>
</evidence>
<dbReference type="PANTHER" id="PTHR45832:SF22">
    <property type="entry name" value="SERINE_THREONINE-PROTEIN KINASE SAMKA-RELATED"/>
    <property type="match status" value="1"/>
</dbReference>
<keyword evidence="7" id="KW-1185">Reference proteome</keyword>
<accession>A0A7K6TYB1</accession>
<proteinExistence type="inferred from homology"/>
<dbReference type="Proteomes" id="UP000559068">
    <property type="component" value="Unassembled WGS sequence"/>
</dbReference>
<keyword evidence="6" id="KW-0808">Transferase</keyword>
<dbReference type="SUPFAM" id="SSF56112">
    <property type="entry name" value="Protein kinase-like (PK-like)"/>
    <property type="match status" value="1"/>
</dbReference>
<dbReference type="InterPro" id="IPR000719">
    <property type="entry name" value="Prot_kinase_dom"/>
</dbReference>
<dbReference type="EMBL" id="VZRW01003649">
    <property type="protein sequence ID" value="NWX14845.1"/>
    <property type="molecule type" value="Genomic_DNA"/>
</dbReference>
<dbReference type="AlphaFoldDB" id="A0A7K6TYB1"/>
<comment type="caution">
    <text evidence="6">The sequence shown here is derived from an EMBL/GenBank/DDBJ whole genome shotgun (WGS) entry which is preliminary data.</text>
</comment>
<dbReference type="EC" id="2.7.11.1" evidence="2"/>
<comment type="similarity">
    <text evidence="1">Belongs to the protein kinase superfamily. STE Ser/Thr protein kinase family. STE20 subfamily.</text>
</comment>
<organism evidence="6 7">
    <name type="scientific">Aegotheles bennettii</name>
    <dbReference type="NCBI Taxonomy" id="48278"/>
    <lineage>
        <taxon>Eukaryota</taxon>
        <taxon>Metazoa</taxon>
        <taxon>Chordata</taxon>
        <taxon>Craniata</taxon>
        <taxon>Vertebrata</taxon>
        <taxon>Euteleostomi</taxon>
        <taxon>Archelosauria</taxon>
        <taxon>Archosauria</taxon>
        <taxon>Dinosauria</taxon>
        <taxon>Saurischia</taxon>
        <taxon>Theropoda</taxon>
        <taxon>Coelurosauria</taxon>
        <taxon>Aves</taxon>
        <taxon>Neognathae</taxon>
        <taxon>Neoaves</taxon>
        <taxon>Strisores</taxon>
        <taxon>Caprimulgiformes</taxon>
        <taxon>Aegothelidae</taxon>
        <taxon>Aegotheles</taxon>
    </lineage>
</organism>
<name>A0A7K6TYB1_9AVES</name>
<feature type="non-terminal residue" evidence="6">
    <location>
        <position position="1"/>
    </location>
</feature>
<keyword evidence="3" id="KW-0547">Nucleotide-binding</keyword>
<keyword evidence="4" id="KW-0067">ATP-binding</keyword>
<dbReference type="Pfam" id="PF00069">
    <property type="entry name" value="Pkinase"/>
    <property type="match status" value="1"/>
</dbReference>
<reference evidence="6 7" key="1">
    <citation type="submission" date="2019-09" db="EMBL/GenBank/DDBJ databases">
        <title>Bird 10,000 Genomes (B10K) Project - Family phase.</title>
        <authorList>
            <person name="Zhang G."/>
        </authorList>
    </citation>
    <scope>NUCLEOTIDE SEQUENCE [LARGE SCALE GENOMIC DNA]</scope>
    <source>
        <strain evidence="6">B10K-DU-029-76</strain>
        <tissue evidence="6">Heart</tissue>
    </source>
</reference>
<dbReference type="GO" id="GO:0004674">
    <property type="term" value="F:protein serine/threonine kinase activity"/>
    <property type="evidence" value="ECO:0007669"/>
    <property type="project" value="UniProtKB-EC"/>
</dbReference>
<dbReference type="GO" id="GO:0005524">
    <property type="term" value="F:ATP binding"/>
    <property type="evidence" value="ECO:0007669"/>
    <property type="project" value="UniProtKB-KW"/>
</dbReference>
<keyword evidence="6" id="KW-0418">Kinase</keyword>
<evidence type="ECO:0000256" key="3">
    <source>
        <dbReference type="ARBA" id="ARBA00022741"/>
    </source>
</evidence>
<protein>
    <recommendedName>
        <fullName evidence="2">non-specific serine/threonine protein kinase</fullName>
        <ecNumber evidence="2">2.7.11.1</ecNumber>
    </recommendedName>
</protein>
<dbReference type="InterPro" id="IPR051931">
    <property type="entry name" value="PAK3-like"/>
</dbReference>
<dbReference type="PROSITE" id="PS50011">
    <property type="entry name" value="PROTEIN_KINASE_DOM"/>
    <property type="match status" value="1"/>
</dbReference>
<evidence type="ECO:0000256" key="2">
    <source>
        <dbReference type="ARBA" id="ARBA00012513"/>
    </source>
</evidence>
<feature type="domain" description="Protein kinase" evidence="5">
    <location>
        <begin position="1"/>
        <end position="77"/>
    </location>
</feature>
<dbReference type="PANTHER" id="PTHR45832">
    <property type="entry name" value="SERINE/THREONINE-PROTEIN KINASE SAMKA-RELATED-RELATED"/>
    <property type="match status" value="1"/>
</dbReference>
<dbReference type="Gene3D" id="3.30.200.20">
    <property type="entry name" value="Phosphorylase Kinase, domain 1"/>
    <property type="match status" value="1"/>
</dbReference>
<sequence>QVAIKQINLQQQSMKDLIKEILGMKESKNANIVAYLASFLAGEELWLVMEYLDGGSLTDIVTKFHMDEGQMAAVCRE</sequence>
<evidence type="ECO:0000313" key="7">
    <source>
        <dbReference type="Proteomes" id="UP000559068"/>
    </source>
</evidence>
<dbReference type="InterPro" id="IPR011009">
    <property type="entry name" value="Kinase-like_dom_sf"/>
</dbReference>
<gene>
    <name evidence="6" type="primary">Pak1_0</name>
    <name evidence="6" type="ORF">AEGBEN_R07273</name>
</gene>